<sequence length="114" mass="13233">MRLILDTVPVIREEDRQELLKVMPCFVGQGWGVKRSLRKLLPEVEDKAIDFLECILTFNPMDRLTAEAALCHPYLQRYSCPQDEPVSLQPFRIEDELEDSLVTEHAHALSSHWD</sequence>
<gene>
    <name evidence="1" type="ORF">M9458_018544</name>
</gene>
<accession>A0ABD0QKZ2</accession>
<organism evidence="1 2">
    <name type="scientific">Cirrhinus mrigala</name>
    <name type="common">Mrigala</name>
    <dbReference type="NCBI Taxonomy" id="683832"/>
    <lineage>
        <taxon>Eukaryota</taxon>
        <taxon>Metazoa</taxon>
        <taxon>Chordata</taxon>
        <taxon>Craniata</taxon>
        <taxon>Vertebrata</taxon>
        <taxon>Euteleostomi</taxon>
        <taxon>Actinopterygii</taxon>
        <taxon>Neopterygii</taxon>
        <taxon>Teleostei</taxon>
        <taxon>Ostariophysi</taxon>
        <taxon>Cypriniformes</taxon>
        <taxon>Cyprinidae</taxon>
        <taxon>Labeoninae</taxon>
        <taxon>Labeonini</taxon>
        <taxon>Cirrhinus</taxon>
    </lineage>
</organism>
<dbReference type="InterPro" id="IPR011009">
    <property type="entry name" value="Kinase-like_dom_sf"/>
</dbReference>
<protein>
    <recommendedName>
        <fullName evidence="3">Mitogen-activated protein kinase</fullName>
    </recommendedName>
</protein>
<keyword evidence="2" id="KW-1185">Reference proteome</keyword>
<dbReference type="SUPFAM" id="SSF56112">
    <property type="entry name" value="Protein kinase-like (PK-like)"/>
    <property type="match status" value="1"/>
</dbReference>
<evidence type="ECO:0000313" key="1">
    <source>
        <dbReference type="EMBL" id="KAL0186874.1"/>
    </source>
</evidence>
<evidence type="ECO:0008006" key="3">
    <source>
        <dbReference type="Google" id="ProtNLM"/>
    </source>
</evidence>
<comment type="caution">
    <text evidence="1">The sequence shown here is derived from an EMBL/GenBank/DDBJ whole genome shotgun (WGS) entry which is preliminary data.</text>
</comment>
<dbReference type="EMBL" id="JAMKFB020000008">
    <property type="protein sequence ID" value="KAL0186874.1"/>
    <property type="molecule type" value="Genomic_DNA"/>
</dbReference>
<dbReference type="Gene3D" id="1.10.510.10">
    <property type="entry name" value="Transferase(Phosphotransferase) domain 1"/>
    <property type="match status" value="1"/>
</dbReference>
<feature type="non-terminal residue" evidence="1">
    <location>
        <position position="114"/>
    </location>
</feature>
<proteinExistence type="predicted"/>
<reference evidence="1 2" key="1">
    <citation type="submission" date="2024-05" db="EMBL/GenBank/DDBJ databases">
        <title>Genome sequencing and assembly of Indian major carp, Cirrhinus mrigala (Hamilton, 1822).</title>
        <authorList>
            <person name="Mohindra V."/>
            <person name="Chowdhury L.M."/>
            <person name="Lal K."/>
            <person name="Jena J.K."/>
        </authorList>
    </citation>
    <scope>NUCLEOTIDE SEQUENCE [LARGE SCALE GENOMIC DNA]</scope>
    <source>
        <strain evidence="1">CM1030</strain>
        <tissue evidence="1">Blood</tissue>
    </source>
</reference>
<dbReference type="Proteomes" id="UP001529510">
    <property type="component" value="Unassembled WGS sequence"/>
</dbReference>
<dbReference type="AlphaFoldDB" id="A0ABD0QKZ2"/>
<evidence type="ECO:0000313" key="2">
    <source>
        <dbReference type="Proteomes" id="UP001529510"/>
    </source>
</evidence>
<name>A0ABD0QKZ2_CIRMR</name>